<dbReference type="PANTHER" id="PTHR42813">
    <property type="entry name" value="ZINC-TYPE ALCOHOL DEHYDROGENASE-LIKE"/>
    <property type="match status" value="1"/>
</dbReference>
<dbReference type="Gene3D" id="3.90.180.10">
    <property type="entry name" value="Medium-chain alcohol dehydrogenases, catalytic domain"/>
    <property type="match status" value="1"/>
</dbReference>
<evidence type="ECO:0000256" key="3">
    <source>
        <dbReference type="ARBA" id="ARBA00022833"/>
    </source>
</evidence>
<dbReference type="InterPro" id="IPR013154">
    <property type="entry name" value="ADH-like_N"/>
</dbReference>
<dbReference type="PANTHER" id="PTHR42813:SF7">
    <property type="entry name" value="ALCOHOL DEHYDROGENASE (ZN-DEPENDENT)-RELATED"/>
    <property type="match status" value="1"/>
</dbReference>
<reference evidence="6 7" key="1">
    <citation type="submission" date="2019-05" db="EMBL/GenBank/DDBJ databases">
        <authorList>
            <person name="Lee S.D."/>
        </authorList>
    </citation>
    <scope>NUCLEOTIDE SEQUENCE [LARGE SCALE GENOMIC DNA]</scope>
    <source>
        <strain evidence="6 7">YC2-7</strain>
    </source>
</reference>
<keyword evidence="2" id="KW-0479">Metal-binding</keyword>
<evidence type="ECO:0000313" key="6">
    <source>
        <dbReference type="EMBL" id="NMN94493.1"/>
    </source>
</evidence>
<dbReference type="InterPro" id="IPR036291">
    <property type="entry name" value="NAD(P)-bd_dom_sf"/>
</dbReference>
<dbReference type="RefSeq" id="WP_169585138.1">
    <property type="nucleotide sequence ID" value="NZ_VCQU01000001.1"/>
</dbReference>
<dbReference type="InterPro" id="IPR020843">
    <property type="entry name" value="ER"/>
</dbReference>
<keyword evidence="3" id="KW-0862">Zinc</keyword>
<dbReference type="SUPFAM" id="SSF51735">
    <property type="entry name" value="NAD(P)-binding Rossmann-fold domains"/>
    <property type="match status" value="1"/>
</dbReference>
<dbReference type="SUPFAM" id="SSF50129">
    <property type="entry name" value="GroES-like"/>
    <property type="match status" value="1"/>
</dbReference>
<proteinExistence type="predicted"/>
<evidence type="ECO:0000313" key="7">
    <source>
        <dbReference type="Proteomes" id="UP000535543"/>
    </source>
</evidence>
<evidence type="ECO:0000256" key="2">
    <source>
        <dbReference type="ARBA" id="ARBA00022723"/>
    </source>
</evidence>
<dbReference type="Proteomes" id="UP000535543">
    <property type="component" value="Unassembled WGS sequence"/>
</dbReference>
<dbReference type="Gene3D" id="3.40.50.720">
    <property type="entry name" value="NAD(P)-binding Rossmann-like Domain"/>
    <property type="match status" value="1"/>
</dbReference>
<keyword evidence="7" id="KW-1185">Reference proteome</keyword>
<dbReference type="EMBL" id="VCQU01000001">
    <property type="protein sequence ID" value="NMN94493.1"/>
    <property type="molecule type" value="Genomic_DNA"/>
</dbReference>
<accession>A0A848K6W2</accession>
<protein>
    <submittedName>
        <fullName evidence="6">Dehydrogenase</fullName>
    </submittedName>
</protein>
<dbReference type="SMART" id="SM00829">
    <property type="entry name" value="PKS_ER"/>
    <property type="match status" value="1"/>
</dbReference>
<dbReference type="GO" id="GO:0016491">
    <property type="term" value="F:oxidoreductase activity"/>
    <property type="evidence" value="ECO:0007669"/>
    <property type="project" value="UniProtKB-KW"/>
</dbReference>
<dbReference type="GO" id="GO:0008270">
    <property type="term" value="F:zinc ion binding"/>
    <property type="evidence" value="ECO:0007669"/>
    <property type="project" value="InterPro"/>
</dbReference>
<reference evidence="6 7" key="2">
    <citation type="submission" date="2020-06" db="EMBL/GenBank/DDBJ databases">
        <title>Antribacter stalactiti gen. nov., sp. nov., a new member of the family Nacardiaceae isolated from a cave.</title>
        <authorList>
            <person name="Kim I.S."/>
        </authorList>
    </citation>
    <scope>NUCLEOTIDE SEQUENCE [LARGE SCALE GENOMIC DNA]</scope>
    <source>
        <strain evidence="6 7">YC2-7</strain>
    </source>
</reference>
<keyword evidence="4" id="KW-0560">Oxidoreductase</keyword>
<comment type="cofactor">
    <cofactor evidence="1">
        <name>Zn(2+)</name>
        <dbReference type="ChEBI" id="CHEBI:29105"/>
    </cofactor>
</comment>
<dbReference type="InterPro" id="IPR011032">
    <property type="entry name" value="GroES-like_sf"/>
</dbReference>
<dbReference type="AlphaFoldDB" id="A0A848K6W2"/>
<gene>
    <name evidence="6" type="ORF">FGL95_05500</name>
</gene>
<dbReference type="PROSITE" id="PS00059">
    <property type="entry name" value="ADH_ZINC"/>
    <property type="match status" value="1"/>
</dbReference>
<evidence type="ECO:0000256" key="4">
    <source>
        <dbReference type="ARBA" id="ARBA00023002"/>
    </source>
</evidence>
<organism evidence="6 7">
    <name type="scientific">Antrihabitans stalactiti</name>
    <dbReference type="NCBI Taxonomy" id="2584121"/>
    <lineage>
        <taxon>Bacteria</taxon>
        <taxon>Bacillati</taxon>
        <taxon>Actinomycetota</taxon>
        <taxon>Actinomycetes</taxon>
        <taxon>Mycobacteriales</taxon>
        <taxon>Nocardiaceae</taxon>
        <taxon>Antrihabitans</taxon>
    </lineage>
</organism>
<comment type="caution">
    <text evidence="6">The sequence shown here is derived from an EMBL/GenBank/DDBJ whole genome shotgun (WGS) entry which is preliminary data.</text>
</comment>
<evidence type="ECO:0000259" key="5">
    <source>
        <dbReference type="SMART" id="SM00829"/>
    </source>
</evidence>
<evidence type="ECO:0000256" key="1">
    <source>
        <dbReference type="ARBA" id="ARBA00001947"/>
    </source>
</evidence>
<dbReference type="InterPro" id="IPR002328">
    <property type="entry name" value="ADH_Zn_CS"/>
</dbReference>
<name>A0A848K6W2_9NOCA</name>
<dbReference type="Pfam" id="PF08240">
    <property type="entry name" value="ADH_N"/>
    <property type="match status" value="1"/>
</dbReference>
<sequence length="344" mass="36276">MRALTYLGRNSLEWREVPDPTIDAAVEAIVRPLAVATCDLDDTIVRGRSPFQAPFVLGHEGVGEVVEVGDGVTSVRPGDRVVVPFQISCGTCPACVQGRSGSCSTAPFASTYGFGFGEAGTRWGGFLADRIKVPYADAMLVPVPNGVSPEAAAGTSDNLTDAYRAVGPALAERPGAPVLIVGGASSGSIGVYAAAQAIALGSERVLYIDADARRRALAEAYGATTLDHIPDRADRRYPITVDASSNPRGLALALESLDRDGICTSTALYFDPNAVPKFPLLTMYTQISTFQTGRIHARRDAPRVLELLADGSFDPSPVTTQTVSFDDAAEALTAHDYVKLIFTP</sequence>
<feature type="domain" description="Enoyl reductase (ER)" evidence="5">
    <location>
        <begin position="8"/>
        <end position="342"/>
    </location>
</feature>